<accession>A0A482VP05</accession>
<proteinExistence type="predicted"/>
<keyword evidence="2" id="KW-1185">Reference proteome</keyword>
<organism evidence="1 2">
    <name type="scientific">Asbolus verrucosus</name>
    <name type="common">Desert ironclad beetle</name>
    <dbReference type="NCBI Taxonomy" id="1661398"/>
    <lineage>
        <taxon>Eukaryota</taxon>
        <taxon>Metazoa</taxon>
        <taxon>Ecdysozoa</taxon>
        <taxon>Arthropoda</taxon>
        <taxon>Hexapoda</taxon>
        <taxon>Insecta</taxon>
        <taxon>Pterygota</taxon>
        <taxon>Neoptera</taxon>
        <taxon>Endopterygota</taxon>
        <taxon>Coleoptera</taxon>
        <taxon>Polyphaga</taxon>
        <taxon>Cucujiformia</taxon>
        <taxon>Tenebrionidae</taxon>
        <taxon>Pimeliinae</taxon>
        <taxon>Asbolus</taxon>
    </lineage>
</organism>
<dbReference type="AlphaFoldDB" id="A0A482VP05"/>
<reference evidence="1 2" key="1">
    <citation type="submission" date="2017-03" db="EMBL/GenBank/DDBJ databases">
        <title>Genome of the blue death feigning beetle - Asbolus verrucosus.</title>
        <authorList>
            <person name="Rider S.D."/>
        </authorList>
    </citation>
    <scope>NUCLEOTIDE SEQUENCE [LARGE SCALE GENOMIC DNA]</scope>
    <source>
        <strain evidence="1">Butters</strain>
        <tissue evidence="1">Head and leg muscle</tissue>
    </source>
</reference>
<dbReference type="Proteomes" id="UP000292052">
    <property type="component" value="Unassembled WGS sequence"/>
</dbReference>
<name>A0A482VP05_ASBVE</name>
<dbReference type="EMBL" id="QDEB01082717">
    <property type="protein sequence ID" value="RZC34138.1"/>
    <property type="molecule type" value="Genomic_DNA"/>
</dbReference>
<evidence type="ECO:0000313" key="2">
    <source>
        <dbReference type="Proteomes" id="UP000292052"/>
    </source>
</evidence>
<protein>
    <submittedName>
        <fullName evidence="1">Uncharacterized protein</fullName>
    </submittedName>
</protein>
<gene>
    <name evidence="1" type="ORF">BDFB_011020</name>
</gene>
<comment type="caution">
    <text evidence="1">The sequence shown here is derived from an EMBL/GenBank/DDBJ whole genome shotgun (WGS) entry which is preliminary data.</text>
</comment>
<sequence>MPLLGCCSHDVSGINWGGSPTLTINYLLNPVFTRSRGRGKSNLVSFSEREINEDNSRGRNESRSELDTLQAEVSLEMCREMAP</sequence>
<evidence type="ECO:0000313" key="1">
    <source>
        <dbReference type="EMBL" id="RZC34138.1"/>
    </source>
</evidence>